<feature type="compositionally biased region" description="Basic and acidic residues" evidence="1">
    <location>
        <begin position="396"/>
        <end position="407"/>
    </location>
</feature>
<evidence type="ECO:0000313" key="5">
    <source>
        <dbReference type="Proteomes" id="UP000262712"/>
    </source>
</evidence>
<evidence type="ECO:0000313" key="3">
    <source>
        <dbReference type="EMBL" id="PHO17318.1"/>
    </source>
</evidence>
<name>A0A2G1DFP2_9BACT</name>
<feature type="compositionally biased region" description="Polar residues" evidence="1">
    <location>
        <begin position="376"/>
        <end position="395"/>
    </location>
</feature>
<evidence type="ECO:0008006" key="6">
    <source>
        <dbReference type="Google" id="ProtNLM"/>
    </source>
</evidence>
<feature type="region of interest" description="Disordered" evidence="1">
    <location>
        <begin position="296"/>
        <end position="329"/>
    </location>
</feature>
<gene>
    <name evidence="2" type="ORF">AMOL_2673</name>
    <name evidence="3" type="ORF">CPU12_10920</name>
</gene>
<feature type="compositionally biased region" description="Basic residues" evidence="1">
    <location>
        <begin position="309"/>
        <end position="322"/>
    </location>
</feature>
<dbReference type="AlphaFoldDB" id="A0A2G1DFP2"/>
<proteinExistence type="predicted"/>
<dbReference type="KEGG" id="amol:AMOL_2673"/>
<accession>A0A2G1DFP2</accession>
<dbReference type="EMBL" id="NXFY01000019">
    <property type="protein sequence ID" value="PHO17318.1"/>
    <property type="molecule type" value="Genomic_DNA"/>
</dbReference>
<feature type="region of interest" description="Disordered" evidence="1">
    <location>
        <begin position="364"/>
        <end position="407"/>
    </location>
</feature>
<reference evidence="3 4" key="1">
    <citation type="submission" date="2017-09" db="EMBL/GenBank/DDBJ databases">
        <title>Arcobacter canalis sp. nov., a new species isolated from a water canal contaminated with urban sewage.</title>
        <authorList>
            <person name="Perez-Cataluna A."/>
            <person name="Salas-Masso N."/>
            <person name="Figueras M.J."/>
        </authorList>
    </citation>
    <scope>NUCLEOTIDE SEQUENCE [LARGE SCALE GENOMIC DNA]</scope>
    <source>
        <strain evidence="3 4">F98-3</strain>
    </source>
</reference>
<evidence type="ECO:0000256" key="1">
    <source>
        <dbReference type="SAM" id="MobiDB-lite"/>
    </source>
</evidence>
<evidence type="ECO:0000313" key="2">
    <source>
        <dbReference type="EMBL" id="AXX93611.1"/>
    </source>
</evidence>
<reference evidence="2 5" key="2">
    <citation type="submission" date="2018-08" db="EMBL/GenBank/DDBJ databases">
        <title>Complete genome of the Arcobacter molluscorum type strain LMG 25693.</title>
        <authorList>
            <person name="Miller W.G."/>
            <person name="Yee E."/>
            <person name="Bono J.L."/>
        </authorList>
    </citation>
    <scope>NUCLEOTIDE SEQUENCE [LARGE SCALE GENOMIC DNA]</scope>
    <source>
        <strain evidence="2 5">CECT 7696</strain>
    </source>
</reference>
<keyword evidence="4" id="KW-1185">Reference proteome</keyword>
<dbReference type="Proteomes" id="UP000262712">
    <property type="component" value="Chromosome"/>
</dbReference>
<organism evidence="3 4">
    <name type="scientific">Malaciobacter molluscorum LMG 25693</name>
    <dbReference type="NCBI Taxonomy" id="870501"/>
    <lineage>
        <taxon>Bacteria</taxon>
        <taxon>Pseudomonadati</taxon>
        <taxon>Campylobacterota</taxon>
        <taxon>Epsilonproteobacteria</taxon>
        <taxon>Campylobacterales</taxon>
        <taxon>Arcobacteraceae</taxon>
        <taxon>Malaciobacter</taxon>
    </lineage>
</organism>
<evidence type="ECO:0000313" key="4">
    <source>
        <dbReference type="Proteomes" id="UP000221222"/>
    </source>
</evidence>
<dbReference type="EMBL" id="CP032098">
    <property type="protein sequence ID" value="AXX93611.1"/>
    <property type="molecule type" value="Genomic_DNA"/>
</dbReference>
<protein>
    <recommendedName>
        <fullName evidence="6">TnsE C-terminal domain-containing protein</fullName>
    </recommendedName>
</protein>
<sequence>MPTSTRNLTLDFMQTEKGQFSSFKLNAILGLKYNHENKYSHNFLVQFQNIKTNFVETVEISPELLRYRFKLGNTYKEGKLISKDENEYEKYLEINTQKMKVQEPIYKILSKETIIEILGDNDFNAFKYGGNFCYIHEEEDERYIIPSSVVALYYYFRSSSMKEAVYKGNPFVLYDNLNSNLMDKTDAILVLESHSSKLDGPFIYRFLTNETAQKGFIDFSRYISAFKNKKDIDKRPTGLIPIKALFPTRETFNIKIRYIKIEDTSTDKKTYLVNEIKNDDSTLNFDKLTVLKKKKKDGAIDPNDESGLHVKRRKPKKRRKNVNTKTPSSIYGTNKIREIENTQNLSLEGKDIIYGLLEEENSNVSLSREKEEKGSVSVSFSKGENSGDETSQQSKLETEDNNKEKISKPPTFDIFLESIEFIEDSNLVNNFIFDNILKEVPTSFTKSKKLTTMCSIHNRLKQYVTCSFEYNDINVVLIEVESEHNDFATWVITSEKEISEENSTELLKMRFTELEILQKIKDKYNNLNNQIFFTYRHAQVNDENEHEEVLERWLLRLLYKINDK</sequence>
<dbReference type="RefSeq" id="WP_099343156.1">
    <property type="nucleotide sequence ID" value="NZ_CP032098.1"/>
</dbReference>
<dbReference type="Proteomes" id="UP000221222">
    <property type="component" value="Unassembled WGS sequence"/>
</dbReference>